<keyword evidence="2" id="KW-0964">Secreted</keyword>
<sequence length="149" mass="16031">MFNWGSKHSIYKAKTCVLSRQCLNGSATTGSSKVVVTSVCCKSNLCNSQDFPEPAEFSSNGKKCFKCVGSDCTGSVNCEGNEDYCFISKCGSPGCASKLICSENSVNWFPLTFQANISCCQGDYCNGAGIISGDLMLLFMPLSFLLFCY</sequence>
<dbReference type="STRING" id="28743.ENSCVAP00000004702"/>
<accession>A0A3Q2DVN5</accession>
<evidence type="ECO:0000259" key="3">
    <source>
        <dbReference type="Pfam" id="PF00021"/>
    </source>
</evidence>
<dbReference type="InterPro" id="IPR050918">
    <property type="entry name" value="CNF-like_PLA2_Inhibitor"/>
</dbReference>
<dbReference type="PANTHER" id="PTHR20914:SF9">
    <property type="entry name" value="COILED, ISOFORM A"/>
    <property type="match status" value="1"/>
</dbReference>
<name>A0A3Q2DVN5_CYPVA</name>
<dbReference type="Ensembl" id="ENSCVAT00000007904.1">
    <property type="protein sequence ID" value="ENSCVAP00000004702.1"/>
    <property type="gene ID" value="ENSCVAG00000006023.1"/>
</dbReference>
<dbReference type="Proteomes" id="UP000265020">
    <property type="component" value="Unassembled WGS sequence"/>
</dbReference>
<dbReference type="Ensembl" id="ENSCVAT00000007923.1">
    <property type="protein sequence ID" value="ENSCVAP00000022974.1"/>
    <property type="gene ID" value="ENSCVAG00000006007.1"/>
</dbReference>
<feature type="domain" description="UPAR/Ly6" evidence="3">
    <location>
        <begin position="5"/>
        <end position="48"/>
    </location>
</feature>
<evidence type="ECO:0000313" key="4">
    <source>
        <dbReference type="Ensembl" id="ENSCVAP00000022974.1"/>
    </source>
</evidence>
<proteinExistence type="predicted"/>
<feature type="domain" description="UPAR/Ly6" evidence="3">
    <location>
        <begin position="61"/>
        <end position="127"/>
    </location>
</feature>
<reference evidence="4" key="1">
    <citation type="submission" date="2025-05" db="UniProtKB">
        <authorList>
            <consortium name="Ensembl"/>
        </authorList>
    </citation>
    <scope>IDENTIFICATION</scope>
</reference>
<evidence type="ECO:0000256" key="2">
    <source>
        <dbReference type="ARBA" id="ARBA00022525"/>
    </source>
</evidence>
<evidence type="ECO:0000256" key="1">
    <source>
        <dbReference type="ARBA" id="ARBA00004613"/>
    </source>
</evidence>
<dbReference type="Gene3D" id="2.10.60.10">
    <property type="entry name" value="CD59"/>
    <property type="match status" value="2"/>
</dbReference>
<keyword evidence="5" id="KW-1185">Reference proteome</keyword>
<dbReference type="SUPFAM" id="SSF57302">
    <property type="entry name" value="Snake toxin-like"/>
    <property type="match status" value="2"/>
</dbReference>
<dbReference type="Pfam" id="PF00021">
    <property type="entry name" value="UPAR_LY6"/>
    <property type="match status" value="2"/>
</dbReference>
<dbReference type="AlphaFoldDB" id="A0A3Q2DVN5"/>
<comment type="subcellular location">
    <subcellularLocation>
        <location evidence="1">Secreted</location>
    </subcellularLocation>
</comment>
<dbReference type="GO" id="GO:0005576">
    <property type="term" value="C:extracellular region"/>
    <property type="evidence" value="ECO:0007669"/>
    <property type="project" value="UniProtKB-SubCell"/>
</dbReference>
<dbReference type="InterPro" id="IPR016054">
    <property type="entry name" value="LY6_UPA_recep-like"/>
</dbReference>
<dbReference type="GeneTree" id="ENSGT01110000267319"/>
<evidence type="ECO:0000313" key="5">
    <source>
        <dbReference type="Proteomes" id="UP000265020"/>
    </source>
</evidence>
<organism evidence="4 5">
    <name type="scientific">Cyprinodon variegatus</name>
    <name type="common">Sheepshead minnow</name>
    <dbReference type="NCBI Taxonomy" id="28743"/>
    <lineage>
        <taxon>Eukaryota</taxon>
        <taxon>Metazoa</taxon>
        <taxon>Chordata</taxon>
        <taxon>Craniata</taxon>
        <taxon>Vertebrata</taxon>
        <taxon>Euteleostomi</taxon>
        <taxon>Actinopterygii</taxon>
        <taxon>Neopterygii</taxon>
        <taxon>Teleostei</taxon>
        <taxon>Neoteleostei</taxon>
        <taxon>Acanthomorphata</taxon>
        <taxon>Ovalentaria</taxon>
        <taxon>Atherinomorphae</taxon>
        <taxon>Cyprinodontiformes</taxon>
        <taxon>Cyprinodontidae</taxon>
        <taxon>Cyprinodon</taxon>
    </lineage>
</organism>
<protein>
    <recommendedName>
        <fullName evidence="3">UPAR/Ly6 domain-containing protein</fullName>
    </recommendedName>
</protein>
<dbReference type="PANTHER" id="PTHR20914">
    <property type="entry name" value="LY6/PLAUR DOMAIN-CONTAINING PROTEIN 8"/>
    <property type="match status" value="1"/>
</dbReference>
<dbReference type="InterPro" id="IPR045860">
    <property type="entry name" value="Snake_toxin-like_sf"/>
</dbReference>